<sequence length="644" mass="68227">MRNRIVNTTHSTALPEQRELRYLIERARGGVGMIGLFGSEGSANYTVGHGPAQRTPDWDQKPLPPLTDAGIAYYDDLIIPRLAKRASALAAEGARTFSQVYHLGAAPHALRTEPPVGPSAVPDPYDAFVPHPLSESEIGDLIAAFAHSIRRVRDAGVDAAEIHGAHGYLITQFLSPYFNRRTDQWGGERPNRVRLLIAIIEAAREYVGSYPIGVRLGVDGDGSGRGLSVEELAAIAALIAPHVAYISVSGGNYSGFGTGYELAYVSPWYREPAHNVAAAAAVRKAVDVPVIVTGRIADPSVAEGILADGSADMVGMVRALIADPDLPNKVRAGQPERVRMCLGLSECHHIGSHRTPMTCAVNAAAAREDELEPVAAARPKTVVVIGAGPAGMEAARVAALRGHTVYLADRARSIGGTPRLLANDANRRNLRDQAAFFEGELARLGVQLMLGNDVSAEEIVEFEPDAVVVATGGTALIPELPGLSAATAITATMALDGSVTLADRVVVVCGLDPDIAGATLAEFAADRGCEVELISEHLDFAKNAEDATRLTLFDRLVRKGVRVSNCHRLLSIGSGHVQLQHSLTGEIRVVPDAQALLACGLTPNDALARALEGRVPELYVVGDALAPRRIMHATLEGARVGREL</sequence>
<feature type="domain" description="NADH:flavin oxidoreductase/NADH oxidase N-terminal" evidence="10">
    <location>
        <begin position="70"/>
        <end position="335"/>
    </location>
</feature>
<dbReference type="Pfam" id="PF07992">
    <property type="entry name" value="Pyr_redox_2"/>
    <property type="match status" value="1"/>
</dbReference>
<comment type="cofactor">
    <cofactor evidence="1">
        <name>FMN</name>
        <dbReference type="ChEBI" id="CHEBI:58210"/>
    </cofactor>
</comment>
<keyword evidence="8" id="KW-0408">Iron</keyword>
<evidence type="ECO:0000256" key="6">
    <source>
        <dbReference type="ARBA" id="ARBA00022723"/>
    </source>
</evidence>
<dbReference type="InterPro" id="IPR051793">
    <property type="entry name" value="NADH:flavin_oxidoreductase"/>
</dbReference>
<evidence type="ECO:0000256" key="4">
    <source>
        <dbReference type="ARBA" id="ARBA00022630"/>
    </source>
</evidence>
<dbReference type="Gene3D" id="3.20.20.70">
    <property type="entry name" value="Aldolase class I"/>
    <property type="match status" value="1"/>
</dbReference>
<dbReference type="InterPro" id="IPR001155">
    <property type="entry name" value="OxRdtase_FMN_N"/>
</dbReference>
<reference evidence="12" key="1">
    <citation type="submission" date="2022-05" db="EMBL/GenBank/DDBJ databases">
        <title>Jatrophihabitans sp. SB3-54 whole genome sequence.</title>
        <authorList>
            <person name="Suh M.K."/>
            <person name="Eom M.K."/>
            <person name="Kim J.S."/>
            <person name="Kim H.S."/>
            <person name="Do H.E."/>
            <person name="Shin Y.K."/>
            <person name="Lee J.-S."/>
        </authorList>
    </citation>
    <scope>NUCLEOTIDE SEQUENCE</scope>
    <source>
        <strain evidence="12">SB3-54</strain>
    </source>
</reference>
<keyword evidence="9" id="KW-0411">Iron-sulfur</keyword>
<dbReference type="SUPFAM" id="SSF51905">
    <property type="entry name" value="FAD/NAD(P)-binding domain"/>
    <property type="match status" value="1"/>
</dbReference>
<name>A0ABY7K479_9ACTN</name>
<keyword evidence="13" id="KW-1185">Reference proteome</keyword>
<dbReference type="Pfam" id="PF00724">
    <property type="entry name" value="Oxidored_FMN"/>
    <property type="match status" value="1"/>
</dbReference>
<evidence type="ECO:0000256" key="7">
    <source>
        <dbReference type="ARBA" id="ARBA00023002"/>
    </source>
</evidence>
<comment type="similarity">
    <text evidence="3">In the N-terminal section; belongs to the NADH:flavin oxidoreductase/NADH oxidase family.</text>
</comment>
<gene>
    <name evidence="12" type="ORF">M6B22_06195</name>
</gene>
<dbReference type="InterPro" id="IPR013785">
    <property type="entry name" value="Aldolase_TIM"/>
</dbReference>
<evidence type="ECO:0000313" key="12">
    <source>
        <dbReference type="EMBL" id="WAX58352.1"/>
    </source>
</evidence>
<evidence type="ECO:0000256" key="5">
    <source>
        <dbReference type="ARBA" id="ARBA00022643"/>
    </source>
</evidence>
<dbReference type="RefSeq" id="WP_331459791.1">
    <property type="nucleotide sequence ID" value="NZ_CP097463.1"/>
</dbReference>
<protein>
    <submittedName>
        <fullName evidence="12">FAD-dependent oxidoreductase</fullName>
    </submittedName>
</protein>
<dbReference type="PRINTS" id="PR00368">
    <property type="entry name" value="FADPNR"/>
</dbReference>
<dbReference type="PANTHER" id="PTHR42917:SF2">
    <property type="entry name" value="2,4-DIENOYL-COA REDUCTASE [(2E)-ENOYL-COA-PRODUCING]"/>
    <property type="match status" value="1"/>
</dbReference>
<keyword evidence="4" id="KW-0285">Flavoprotein</keyword>
<evidence type="ECO:0000259" key="10">
    <source>
        <dbReference type="Pfam" id="PF00724"/>
    </source>
</evidence>
<proteinExistence type="inferred from homology"/>
<dbReference type="SUPFAM" id="SSF51395">
    <property type="entry name" value="FMN-linked oxidoreductases"/>
    <property type="match status" value="1"/>
</dbReference>
<evidence type="ECO:0000256" key="8">
    <source>
        <dbReference type="ARBA" id="ARBA00023004"/>
    </source>
</evidence>
<dbReference type="Gene3D" id="3.50.50.60">
    <property type="entry name" value="FAD/NAD(P)-binding domain"/>
    <property type="match status" value="1"/>
</dbReference>
<keyword evidence="7" id="KW-0560">Oxidoreductase</keyword>
<dbReference type="PANTHER" id="PTHR42917">
    <property type="entry name" value="2,4-DIENOYL-COA REDUCTASE"/>
    <property type="match status" value="1"/>
</dbReference>
<comment type="cofactor">
    <cofactor evidence="2">
        <name>[4Fe-4S] cluster</name>
        <dbReference type="ChEBI" id="CHEBI:49883"/>
    </cofactor>
</comment>
<feature type="domain" description="FAD/NAD(P)-binding" evidence="11">
    <location>
        <begin position="381"/>
        <end position="611"/>
    </location>
</feature>
<evidence type="ECO:0000256" key="3">
    <source>
        <dbReference type="ARBA" id="ARBA00011048"/>
    </source>
</evidence>
<keyword evidence="6" id="KW-0479">Metal-binding</keyword>
<keyword evidence="5" id="KW-0288">FMN</keyword>
<dbReference type="InterPro" id="IPR023753">
    <property type="entry name" value="FAD/NAD-binding_dom"/>
</dbReference>
<dbReference type="Gene3D" id="3.40.50.720">
    <property type="entry name" value="NAD(P)-binding Rossmann-like Domain"/>
    <property type="match status" value="1"/>
</dbReference>
<dbReference type="EMBL" id="CP097463">
    <property type="protein sequence ID" value="WAX58352.1"/>
    <property type="molecule type" value="Genomic_DNA"/>
</dbReference>
<accession>A0ABY7K479</accession>
<evidence type="ECO:0000256" key="2">
    <source>
        <dbReference type="ARBA" id="ARBA00001966"/>
    </source>
</evidence>
<evidence type="ECO:0000256" key="9">
    <source>
        <dbReference type="ARBA" id="ARBA00023014"/>
    </source>
</evidence>
<evidence type="ECO:0000259" key="11">
    <source>
        <dbReference type="Pfam" id="PF07992"/>
    </source>
</evidence>
<organism evidence="12 13">
    <name type="scientific">Jatrophihabitans cynanchi</name>
    <dbReference type="NCBI Taxonomy" id="2944128"/>
    <lineage>
        <taxon>Bacteria</taxon>
        <taxon>Bacillati</taxon>
        <taxon>Actinomycetota</taxon>
        <taxon>Actinomycetes</taxon>
        <taxon>Jatrophihabitantales</taxon>
        <taxon>Jatrophihabitantaceae</taxon>
        <taxon>Jatrophihabitans</taxon>
    </lineage>
</organism>
<dbReference type="Proteomes" id="UP001164693">
    <property type="component" value="Chromosome"/>
</dbReference>
<evidence type="ECO:0000313" key="13">
    <source>
        <dbReference type="Proteomes" id="UP001164693"/>
    </source>
</evidence>
<evidence type="ECO:0000256" key="1">
    <source>
        <dbReference type="ARBA" id="ARBA00001917"/>
    </source>
</evidence>
<dbReference type="InterPro" id="IPR036188">
    <property type="entry name" value="FAD/NAD-bd_sf"/>
</dbReference>